<proteinExistence type="predicted"/>
<dbReference type="RefSeq" id="WP_396946509.1">
    <property type="nucleotide sequence ID" value="NZ_JBIRXV010000007.1"/>
</dbReference>
<evidence type="ECO:0000313" key="1">
    <source>
        <dbReference type="EMBL" id="MFI2324370.1"/>
    </source>
</evidence>
<comment type="caution">
    <text evidence="1">The sequence shown here is derived from an EMBL/GenBank/DDBJ whole genome shotgun (WGS) entry which is preliminary data.</text>
</comment>
<dbReference type="Proteomes" id="UP001611450">
    <property type="component" value="Unassembled WGS sequence"/>
</dbReference>
<reference evidence="1 2" key="1">
    <citation type="submission" date="2024-10" db="EMBL/GenBank/DDBJ databases">
        <title>The Natural Products Discovery Center: Release of the First 8490 Sequenced Strains for Exploring Actinobacteria Biosynthetic Diversity.</title>
        <authorList>
            <person name="Kalkreuter E."/>
            <person name="Kautsar S.A."/>
            <person name="Yang D."/>
            <person name="Bader C.D."/>
            <person name="Teijaro C.N."/>
            <person name="Fluegel L."/>
            <person name="Davis C.M."/>
            <person name="Simpson J.R."/>
            <person name="Lauterbach L."/>
            <person name="Steele A.D."/>
            <person name="Gui C."/>
            <person name="Meng S."/>
            <person name="Li G."/>
            <person name="Viehrig K."/>
            <person name="Ye F."/>
            <person name="Su P."/>
            <person name="Kiefer A.F."/>
            <person name="Nichols A."/>
            <person name="Cepeda A.J."/>
            <person name="Yan W."/>
            <person name="Fan B."/>
            <person name="Jiang Y."/>
            <person name="Adhikari A."/>
            <person name="Zheng C.-J."/>
            <person name="Schuster L."/>
            <person name="Cowan T.M."/>
            <person name="Smanski M.J."/>
            <person name="Chevrette M.G."/>
            <person name="De Carvalho L.P.S."/>
            <person name="Shen B."/>
        </authorList>
    </citation>
    <scope>NUCLEOTIDE SEQUENCE [LARGE SCALE GENOMIC DNA]</scope>
    <source>
        <strain evidence="1 2">NPDC019626</strain>
    </source>
</reference>
<protein>
    <submittedName>
        <fullName evidence="1">Uncharacterized protein</fullName>
    </submittedName>
</protein>
<gene>
    <name evidence="1" type="ORF">ACH47G_28135</name>
</gene>
<sequence length="467" mass="44070">MRASPGWFGAVVGCGARPDSDWFGAVVGFGAPLACGGFGAELGRGAPPVSGWFGVDAGLGALLASGGFGVEAGFDAPPVSRCFDAGLLSISAVSASAPCVRLGPDAPAPVRAATPPTLSAGAFARLGSAGPEGAVPLAPDAAGPAGGGVFWLPAGVAEGRPACVAGAFELPPPPGAEPAGGGVFWPAGVAGGRPACVAAGAFELPPPRGAGPAGGGVFWADTGAPLAGLGAELGDGAFASEAGPEEGAPLAVVPPAVGAADSLRAPAAGGFEETGRAAEPVRLSGVTSFAPPAPGEGGCPVPALCPDPAAGPEPPGLWAEAGEFGLLAGSFAGFVPPGFDGALVLLDEAGPLAWPAGPCFAAWAPGAPGTGPRVPAPAFGLAAEAPGPEADGPVPAGAAFGRCALAMRSVGAADPAGPLFSAAGVRFVAAPGRASAPAASAGSALLGAGFFSSFGSDTHTPRQSGTV</sequence>
<evidence type="ECO:0000313" key="2">
    <source>
        <dbReference type="Proteomes" id="UP001611450"/>
    </source>
</evidence>
<accession>A0ABW7WNC6</accession>
<organism evidence="1 2">
    <name type="scientific">Nocardia beijingensis</name>
    <dbReference type="NCBI Taxonomy" id="95162"/>
    <lineage>
        <taxon>Bacteria</taxon>
        <taxon>Bacillati</taxon>
        <taxon>Actinomycetota</taxon>
        <taxon>Actinomycetes</taxon>
        <taxon>Mycobacteriales</taxon>
        <taxon>Nocardiaceae</taxon>
        <taxon>Nocardia</taxon>
    </lineage>
</organism>
<keyword evidence="2" id="KW-1185">Reference proteome</keyword>
<name>A0ABW7WNC6_9NOCA</name>
<dbReference type="EMBL" id="JBIRXV010000007">
    <property type="protein sequence ID" value="MFI2324370.1"/>
    <property type="molecule type" value="Genomic_DNA"/>
</dbReference>